<dbReference type="SUPFAM" id="SSF53383">
    <property type="entry name" value="PLP-dependent transferases"/>
    <property type="match status" value="1"/>
</dbReference>
<evidence type="ECO:0000256" key="4">
    <source>
        <dbReference type="PIRSR" id="PIRSR000390-2"/>
    </source>
</evidence>
<evidence type="ECO:0000256" key="2">
    <source>
        <dbReference type="ARBA" id="ARBA00037999"/>
    </source>
</evidence>
<evidence type="ECO:0000313" key="6">
    <source>
        <dbReference type="EMBL" id="NYG31349.1"/>
    </source>
</evidence>
<dbReference type="PIRSF" id="PIRSF000390">
    <property type="entry name" value="PLP_StrS"/>
    <property type="match status" value="1"/>
</dbReference>
<dbReference type="PANTHER" id="PTHR30244">
    <property type="entry name" value="TRANSAMINASE"/>
    <property type="match status" value="1"/>
</dbReference>
<sequence length="402" mass="44122">MHGTWRYTPAGTGRRAIKLLLTLNVGKKGVKSMQFHRIQQVEPWLGRSELEALNGCIERNWLTEGPAAAAFRQSMSQLTGANHVALAPNGTLGLFLALLALDLPRGSEIIIPGFTFMASASAAVFAGLKPVLVDVDPHTFTARPEAFERAITPRTSALMPVHIYGQAAYAAEIAQVGKRHGLAVIEDAAQACGVRYRGQHAGTFGDVGVISFFADKTITMGEGAAVLSREQRLARRISLLRNQGRESSGSFIHESLGMNFRVTDMQCAVGQAQMARLPQVKIDRLRRYNLFQEGLTGLAQLRFMKVDPNSEFIPFRFPILCPRMPELRDALELAGVQTRSMFYPLHRQPCLAGLIDPVDLPICDTLYGEGLCLPVHQGLQDSDVHHVIDVIRNTLSRKSSVS</sequence>
<feature type="active site" description="Proton acceptor" evidence="3">
    <location>
        <position position="216"/>
    </location>
</feature>
<dbReference type="GO" id="GO:0102933">
    <property type="term" value="F:GDP-4-dehydro-6-deoxy-D-mannose-4-aminotransferase activity"/>
    <property type="evidence" value="ECO:0007669"/>
    <property type="project" value="UniProtKB-EC"/>
</dbReference>
<comment type="caution">
    <text evidence="6">The sequence shown here is derived from an EMBL/GenBank/DDBJ whole genome shotgun (WGS) entry which is preliminary data.</text>
</comment>
<dbReference type="InterPro" id="IPR000653">
    <property type="entry name" value="DegT/StrS_aminotransferase"/>
</dbReference>
<keyword evidence="1 4" id="KW-0663">Pyridoxal phosphate</keyword>
<dbReference type="CDD" id="cd00616">
    <property type="entry name" value="AHBA_syn"/>
    <property type="match status" value="1"/>
</dbReference>
<dbReference type="PANTHER" id="PTHR30244:SF9">
    <property type="entry name" value="PROTEIN RV3402C"/>
    <property type="match status" value="1"/>
</dbReference>
<accession>A0A7Y9UAE1</accession>
<dbReference type="Gene3D" id="3.90.1150.10">
    <property type="entry name" value="Aspartate Aminotransferase, domain 1"/>
    <property type="match status" value="1"/>
</dbReference>
<dbReference type="EMBL" id="JACCFH010000001">
    <property type="protein sequence ID" value="NYG31349.1"/>
    <property type="molecule type" value="Genomic_DNA"/>
</dbReference>
<keyword evidence="6" id="KW-0032">Aminotransferase</keyword>
<keyword evidence="7" id="KW-1185">Reference proteome</keyword>
<reference evidence="6 7" key="1">
    <citation type="submission" date="2020-07" db="EMBL/GenBank/DDBJ databases">
        <title>Genomic Encyclopedia of Archaeal and Bacterial Type Strains, Phase II (KMG-II): from individual species to whole genera.</title>
        <authorList>
            <person name="Goeker M."/>
        </authorList>
    </citation>
    <scope>NUCLEOTIDE SEQUENCE [LARGE SCALE GENOMIC DNA]</scope>
    <source>
        <strain evidence="6 7">DSM 21226</strain>
    </source>
</reference>
<dbReference type="InterPro" id="IPR015424">
    <property type="entry name" value="PyrdxlP-dep_Trfase"/>
</dbReference>
<proteinExistence type="inferred from homology"/>
<evidence type="ECO:0000256" key="5">
    <source>
        <dbReference type="RuleBase" id="RU004508"/>
    </source>
</evidence>
<dbReference type="GO" id="GO:0000271">
    <property type="term" value="P:polysaccharide biosynthetic process"/>
    <property type="evidence" value="ECO:0007669"/>
    <property type="project" value="TreeGrafter"/>
</dbReference>
<evidence type="ECO:0000256" key="3">
    <source>
        <dbReference type="PIRSR" id="PIRSR000390-1"/>
    </source>
</evidence>
<evidence type="ECO:0000313" key="7">
    <source>
        <dbReference type="Proteomes" id="UP000518288"/>
    </source>
</evidence>
<dbReference type="AlphaFoldDB" id="A0A7Y9UAE1"/>
<protein>
    <submittedName>
        <fullName evidence="6">Perosamine synthetase</fullName>
        <ecNumber evidence="6">2.6.1.102</ecNumber>
    </submittedName>
</protein>
<dbReference type="Gene3D" id="3.40.640.10">
    <property type="entry name" value="Type I PLP-dependent aspartate aminotransferase-like (Major domain)"/>
    <property type="match status" value="1"/>
</dbReference>
<evidence type="ECO:0000256" key="1">
    <source>
        <dbReference type="ARBA" id="ARBA00022898"/>
    </source>
</evidence>
<comment type="similarity">
    <text evidence="2 5">Belongs to the DegT/DnrJ/EryC1 family.</text>
</comment>
<keyword evidence="6" id="KW-0808">Transferase</keyword>
<dbReference type="Pfam" id="PF01041">
    <property type="entry name" value="DegT_DnrJ_EryC1"/>
    <property type="match status" value="1"/>
</dbReference>
<organism evidence="6 7">
    <name type="scientific">Sphaerotilus montanus</name>
    <dbReference type="NCBI Taxonomy" id="522889"/>
    <lineage>
        <taxon>Bacteria</taxon>
        <taxon>Pseudomonadati</taxon>
        <taxon>Pseudomonadota</taxon>
        <taxon>Betaproteobacteria</taxon>
        <taxon>Burkholderiales</taxon>
        <taxon>Sphaerotilaceae</taxon>
        <taxon>Sphaerotilus</taxon>
    </lineage>
</organism>
<dbReference type="Proteomes" id="UP000518288">
    <property type="component" value="Unassembled WGS sequence"/>
</dbReference>
<gene>
    <name evidence="6" type="ORF">BDD16_000335</name>
</gene>
<dbReference type="InterPro" id="IPR015422">
    <property type="entry name" value="PyrdxlP-dep_Trfase_small"/>
</dbReference>
<feature type="modified residue" description="N6-(pyridoxal phosphate)lysine" evidence="4">
    <location>
        <position position="216"/>
    </location>
</feature>
<dbReference type="GO" id="GO:0030170">
    <property type="term" value="F:pyridoxal phosphate binding"/>
    <property type="evidence" value="ECO:0007669"/>
    <property type="project" value="TreeGrafter"/>
</dbReference>
<name>A0A7Y9UAE1_9BURK</name>
<dbReference type="InterPro" id="IPR015421">
    <property type="entry name" value="PyrdxlP-dep_Trfase_major"/>
</dbReference>
<dbReference type="EC" id="2.6.1.102" evidence="6"/>
<dbReference type="RefSeq" id="WP_179632347.1">
    <property type="nucleotide sequence ID" value="NZ_CAXYYM010000021.1"/>
</dbReference>